<dbReference type="AlphaFoldDB" id="A0AAW8NGQ2"/>
<proteinExistence type="predicted"/>
<comment type="caution">
    <text evidence="1">The sequence shown here is derived from an EMBL/GenBank/DDBJ whole genome shotgun (WGS) entry which is preliminary data.</text>
</comment>
<dbReference type="GeneID" id="97424562"/>
<accession>A0AAW8NGQ2</accession>
<protein>
    <submittedName>
        <fullName evidence="1">Uncharacterized protein</fullName>
    </submittedName>
</protein>
<dbReference type="Proteomes" id="UP001262032">
    <property type="component" value="Unassembled WGS sequence"/>
</dbReference>
<sequence>MAKKQADTKANGEVGETAMNTSHLYFVPNVGEVEAESLDDVEKKLNKEEVGDGDS</sequence>
<evidence type="ECO:0000313" key="2">
    <source>
        <dbReference type="Proteomes" id="UP001262032"/>
    </source>
</evidence>
<gene>
    <name evidence="1" type="ORF">J2X12_004115</name>
</gene>
<dbReference type="RefSeq" id="WP_310114667.1">
    <property type="nucleotide sequence ID" value="NZ_JAVDTN010000026.1"/>
</dbReference>
<reference evidence="1" key="1">
    <citation type="submission" date="2023-07" db="EMBL/GenBank/DDBJ databases">
        <title>Sorghum-associated microbial communities from plants grown in Nebraska, USA.</title>
        <authorList>
            <person name="Schachtman D."/>
        </authorList>
    </citation>
    <scope>NUCLEOTIDE SEQUENCE</scope>
    <source>
        <strain evidence="1">BE261</strain>
    </source>
</reference>
<dbReference type="EMBL" id="JAVDWN010000026">
    <property type="protein sequence ID" value="MDR7166061.1"/>
    <property type="molecule type" value="Genomic_DNA"/>
</dbReference>
<evidence type="ECO:0000313" key="1">
    <source>
        <dbReference type="EMBL" id="MDR7166061.1"/>
    </source>
</evidence>
<name>A0AAW8NGQ2_PSEOX</name>
<organism evidence="1 2">
    <name type="scientific">Pseudarthrobacter oxydans</name>
    <name type="common">Arthrobacter oxydans</name>
    <dbReference type="NCBI Taxonomy" id="1671"/>
    <lineage>
        <taxon>Bacteria</taxon>
        <taxon>Bacillati</taxon>
        <taxon>Actinomycetota</taxon>
        <taxon>Actinomycetes</taxon>
        <taxon>Micrococcales</taxon>
        <taxon>Micrococcaceae</taxon>
        <taxon>Pseudarthrobacter</taxon>
    </lineage>
</organism>